<evidence type="ECO:0000313" key="2">
    <source>
        <dbReference type="Proteomes" id="UP000215914"/>
    </source>
</evidence>
<comment type="caution">
    <text evidence="1">The sequence shown here is derived from an EMBL/GenBank/DDBJ whole genome shotgun (WGS) entry which is preliminary data.</text>
</comment>
<evidence type="ECO:0000313" key="1">
    <source>
        <dbReference type="EMBL" id="KAF5780161.1"/>
    </source>
</evidence>
<dbReference type="AlphaFoldDB" id="A0A9K3HKT4"/>
<protein>
    <submittedName>
        <fullName evidence="1">Uncharacterized protein</fullName>
    </submittedName>
</protein>
<keyword evidence="2" id="KW-1185">Reference proteome</keyword>
<dbReference type="Proteomes" id="UP000215914">
    <property type="component" value="Unassembled WGS sequence"/>
</dbReference>
<dbReference type="Gramene" id="mRNA:HanXRQr2_Chr11g0468831">
    <property type="protein sequence ID" value="CDS:HanXRQr2_Chr11g0468831.1"/>
    <property type="gene ID" value="HanXRQr2_Chr11g0468831"/>
</dbReference>
<dbReference type="EMBL" id="MNCJ02000326">
    <property type="protein sequence ID" value="KAF5780161.1"/>
    <property type="molecule type" value="Genomic_DNA"/>
</dbReference>
<organism evidence="1 2">
    <name type="scientific">Helianthus annuus</name>
    <name type="common">Common sunflower</name>
    <dbReference type="NCBI Taxonomy" id="4232"/>
    <lineage>
        <taxon>Eukaryota</taxon>
        <taxon>Viridiplantae</taxon>
        <taxon>Streptophyta</taxon>
        <taxon>Embryophyta</taxon>
        <taxon>Tracheophyta</taxon>
        <taxon>Spermatophyta</taxon>
        <taxon>Magnoliopsida</taxon>
        <taxon>eudicotyledons</taxon>
        <taxon>Gunneridae</taxon>
        <taxon>Pentapetalae</taxon>
        <taxon>asterids</taxon>
        <taxon>campanulids</taxon>
        <taxon>Asterales</taxon>
        <taxon>Asteraceae</taxon>
        <taxon>Asteroideae</taxon>
        <taxon>Heliantheae alliance</taxon>
        <taxon>Heliantheae</taxon>
        <taxon>Helianthus</taxon>
    </lineage>
</organism>
<reference evidence="1" key="2">
    <citation type="submission" date="2020-06" db="EMBL/GenBank/DDBJ databases">
        <title>Helianthus annuus Genome sequencing and assembly Release 2.</title>
        <authorList>
            <person name="Gouzy J."/>
            <person name="Langlade N."/>
            <person name="Munos S."/>
        </authorList>
    </citation>
    <scope>NUCLEOTIDE SEQUENCE</scope>
    <source>
        <tissue evidence="1">Leaves</tissue>
    </source>
</reference>
<proteinExistence type="predicted"/>
<sequence length="62" mass="7310">MTIVRICTQIWTSGFQLFGVLWPECKKQKENKRKLPSVVYVRDAIRQTSEVKFGTCKQPNRH</sequence>
<gene>
    <name evidence="1" type="ORF">HanXRQr2_Chr11g0468831</name>
</gene>
<reference evidence="1" key="1">
    <citation type="journal article" date="2017" name="Nature">
        <title>The sunflower genome provides insights into oil metabolism, flowering and Asterid evolution.</title>
        <authorList>
            <person name="Badouin H."/>
            <person name="Gouzy J."/>
            <person name="Grassa C.J."/>
            <person name="Murat F."/>
            <person name="Staton S.E."/>
            <person name="Cottret L."/>
            <person name="Lelandais-Briere C."/>
            <person name="Owens G.L."/>
            <person name="Carrere S."/>
            <person name="Mayjonade B."/>
            <person name="Legrand L."/>
            <person name="Gill N."/>
            <person name="Kane N.C."/>
            <person name="Bowers J.E."/>
            <person name="Hubner S."/>
            <person name="Bellec A."/>
            <person name="Berard A."/>
            <person name="Berges H."/>
            <person name="Blanchet N."/>
            <person name="Boniface M.C."/>
            <person name="Brunel D."/>
            <person name="Catrice O."/>
            <person name="Chaidir N."/>
            <person name="Claudel C."/>
            <person name="Donnadieu C."/>
            <person name="Faraut T."/>
            <person name="Fievet G."/>
            <person name="Helmstetter N."/>
            <person name="King M."/>
            <person name="Knapp S.J."/>
            <person name="Lai Z."/>
            <person name="Le Paslier M.C."/>
            <person name="Lippi Y."/>
            <person name="Lorenzon L."/>
            <person name="Mandel J.R."/>
            <person name="Marage G."/>
            <person name="Marchand G."/>
            <person name="Marquand E."/>
            <person name="Bret-Mestries E."/>
            <person name="Morien E."/>
            <person name="Nambeesan S."/>
            <person name="Nguyen T."/>
            <person name="Pegot-Espagnet P."/>
            <person name="Pouilly N."/>
            <person name="Raftis F."/>
            <person name="Sallet E."/>
            <person name="Schiex T."/>
            <person name="Thomas J."/>
            <person name="Vandecasteele C."/>
            <person name="Vares D."/>
            <person name="Vear F."/>
            <person name="Vautrin S."/>
            <person name="Crespi M."/>
            <person name="Mangin B."/>
            <person name="Burke J.M."/>
            <person name="Salse J."/>
            <person name="Munos S."/>
            <person name="Vincourt P."/>
            <person name="Rieseberg L.H."/>
            <person name="Langlade N.B."/>
        </authorList>
    </citation>
    <scope>NUCLEOTIDE SEQUENCE</scope>
    <source>
        <tissue evidence="1">Leaves</tissue>
    </source>
</reference>
<name>A0A9K3HKT4_HELAN</name>
<accession>A0A9K3HKT4</accession>